<dbReference type="EMBL" id="JBHLVF010000017">
    <property type="protein sequence ID" value="MFC0392305.1"/>
    <property type="molecule type" value="Genomic_DNA"/>
</dbReference>
<protein>
    <submittedName>
        <fullName evidence="1">Uncharacterized protein</fullName>
    </submittedName>
</protein>
<proteinExistence type="predicted"/>
<evidence type="ECO:0000313" key="1">
    <source>
        <dbReference type="EMBL" id="MFC0392305.1"/>
    </source>
</evidence>
<name>A0ABV6JBN4_9BACL</name>
<gene>
    <name evidence="1" type="ORF">ACFFJ8_13110</name>
</gene>
<reference evidence="1 2" key="1">
    <citation type="submission" date="2024-09" db="EMBL/GenBank/DDBJ databases">
        <authorList>
            <person name="Sun Q."/>
            <person name="Mori K."/>
        </authorList>
    </citation>
    <scope>NUCLEOTIDE SEQUENCE [LARGE SCALE GENOMIC DNA]</scope>
    <source>
        <strain evidence="1 2">CCM 4839</strain>
    </source>
</reference>
<sequence>MIRKEALAVAFVPGFQPNIRNLKESGNNSDRKNILPAQRFVRVALSNY</sequence>
<comment type="caution">
    <text evidence="1">The sequence shown here is derived from an EMBL/GenBank/DDBJ whole genome shotgun (WGS) entry which is preliminary data.</text>
</comment>
<evidence type="ECO:0000313" key="2">
    <source>
        <dbReference type="Proteomes" id="UP001589818"/>
    </source>
</evidence>
<accession>A0ABV6JBN4</accession>
<keyword evidence="2" id="KW-1185">Reference proteome</keyword>
<dbReference type="Proteomes" id="UP001589818">
    <property type="component" value="Unassembled WGS sequence"/>
</dbReference>
<organism evidence="1 2">
    <name type="scientific">Paenibacillus mendelii</name>
    <dbReference type="NCBI Taxonomy" id="206163"/>
    <lineage>
        <taxon>Bacteria</taxon>
        <taxon>Bacillati</taxon>
        <taxon>Bacillota</taxon>
        <taxon>Bacilli</taxon>
        <taxon>Bacillales</taxon>
        <taxon>Paenibacillaceae</taxon>
        <taxon>Paenibacillus</taxon>
    </lineage>
</organism>
<dbReference type="RefSeq" id="WP_204819411.1">
    <property type="nucleotide sequence ID" value="NZ_JANHOF010000003.1"/>
</dbReference>